<dbReference type="GO" id="GO:0004521">
    <property type="term" value="F:RNA endonuclease activity"/>
    <property type="evidence" value="ECO:0007669"/>
    <property type="project" value="TreeGrafter"/>
</dbReference>
<evidence type="ECO:0000256" key="4">
    <source>
        <dbReference type="PIRSR" id="PIRSR640255-1"/>
    </source>
</evidence>
<dbReference type="Proteomes" id="UP000504634">
    <property type="component" value="Unplaced"/>
</dbReference>
<dbReference type="SUPFAM" id="SSF54060">
    <property type="entry name" value="His-Me finger endonucleases"/>
    <property type="match status" value="1"/>
</dbReference>
<protein>
    <submittedName>
        <fullName evidence="9">Uncharacterized protein LOC115634697</fullName>
    </submittedName>
</protein>
<keyword evidence="6" id="KW-0732">Signal</keyword>
<dbReference type="InterPro" id="IPR044925">
    <property type="entry name" value="His-Me_finger_sf"/>
</dbReference>
<dbReference type="AlphaFoldDB" id="A0A6J2UJR4"/>
<dbReference type="SMART" id="SM00892">
    <property type="entry name" value="Endonuclease_NS"/>
    <property type="match status" value="1"/>
</dbReference>
<evidence type="ECO:0000256" key="6">
    <source>
        <dbReference type="SAM" id="SignalP"/>
    </source>
</evidence>
<keyword evidence="5" id="KW-0479">Metal-binding</keyword>
<dbReference type="PANTHER" id="PTHR13966">
    <property type="entry name" value="ENDONUCLEASE RELATED"/>
    <property type="match status" value="1"/>
</dbReference>
<evidence type="ECO:0000256" key="5">
    <source>
        <dbReference type="PIRSR" id="PIRSR640255-2"/>
    </source>
</evidence>
<dbReference type="OrthoDB" id="8194122at2759"/>
<comment type="similarity">
    <text evidence="1">Belongs to the DNA/RNA non-specific endonuclease family.</text>
</comment>
<dbReference type="Pfam" id="PF01223">
    <property type="entry name" value="Endonuclease_NS"/>
    <property type="match status" value="1"/>
</dbReference>
<dbReference type="GeneID" id="115634697"/>
<dbReference type="Gene3D" id="3.40.570.10">
    <property type="entry name" value="Extracellular Endonuclease, subunit A"/>
    <property type="match status" value="1"/>
</dbReference>
<feature type="domain" description="DNA/RNA non-specific endonuclease/pyrophosphatase/phosphodiesterase" evidence="7">
    <location>
        <begin position="137"/>
        <end position="363"/>
    </location>
</feature>
<sequence length="365" mass="41198">MNRLLLVAWLVLLLLGKLSAIPSFCTYNLYPSEVHGLHGDCQFYRHMVEGSNRIFIYSDSTGVYQLQRSEFVPRGVTLFAFCSETDVLESTCQNNDQFSLPLPLSCSNPMNPVVKQISDNSCKASMYAVGYVIGNRMLELYRSCFDAKNGRVLYSESDVYYKSFFAKRPFTDFQTDGLFTPAEAASYAKHNIYESFNCIFGNSQSYIPARALVINRGHLVASADFLFLDQMASTFRYLNVVLQFKSINDGNWEKIERWVRSQIPNTSCFRIRTGGINVLQLTNEANEACNACLAGNKIPVPEWTYKVVKAANGKPIHAFLTYNNIFERERPAAPSFCSCVECPTRLPNTPQDGFTFCCDPESFGL</sequence>
<accession>A0A6J2UJR4</accession>
<dbReference type="RefSeq" id="XP_030388435.1">
    <property type="nucleotide sequence ID" value="XM_030532575.1"/>
</dbReference>
<dbReference type="GO" id="GO:0000014">
    <property type="term" value="F:single-stranded DNA endodeoxyribonuclease activity"/>
    <property type="evidence" value="ECO:0007669"/>
    <property type="project" value="TreeGrafter"/>
</dbReference>
<dbReference type="PANTHER" id="PTHR13966:SF17">
    <property type="entry name" value="ENDONUCLEASE-RELATED"/>
    <property type="match status" value="1"/>
</dbReference>
<keyword evidence="2" id="KW-0540">Nuclease</keyword>
<dbReference type="InterPro" id="IPR001604">
    <property type="entry name" value="Endo_G_ENPP1-like_dom"/>
</dbReference>
<feature type="chain" id="PRO_5026949542" evidence="6">
    <location>
        <begin position="21"/>
        <end position="365"/>
    </location>
</feature>
<gene>
    <name evidence="9" type="primary">LOC115634697</name>
</gene>
<dbReference type="GO" id="GO:0005634">
    <property type="term" value="C:nucleus"/>
    <property type="evidence" value="ECO:0007669"/>
    <property type="project" value="TreeGrafter"/>
</dbReference>
<name>A0A6J2UJR4_DROLE</name>
<keyword evidence="3" id="KW-0255">Endonuclease</keyword>
<evidence type="ECO:0000259" key="7">
    <source>
        <dbReference type="SMART" id="SM00892"/>
    </source>
</evidence>
<dbReference type="GO" id="GO:0046872">
    <property type="term" value="F:metal ion binding"/>
    <property type="evidence" value="ECO:0007669"/>
    <property type="project" value="UniProtKB-KW"/>
</dbReference>
<evidence type="ECO:0000256" key="3">
    <source>
        <dbReference type="ARBA" id="ARBA00022759"/>
    </source>
</evidence>
<evidence type="ECO:0000313" key="9">
    <source>
        <dbReference type="RefSeq" id="XP_030388435.1"/>
    </source>
</evidence>
<keyword evidence="3" id="KW-0378">Hydrolase</keyword>
<feature type="binding site" evidence="5">
    <location>
        <position position="248"/>
    </location>
    <ligand>
        <name>Mg(2+)</name>
        <dbReference type="ChEBI" id="CHEBI:18420"/>
        <note>catalytic</note>
    </ligand>
</feature>
<organism evidence="8 9">
    <name type="scientific">Drosophila lebanonensis</name>
    <name type="common">Fruit fly</name>
    <name type="synonym">Scaptodrosophila lebanonensis</name>
    <dbReference type="NCBI Taxonomy" id="7225"/>
    <lineage>
        <taxon>Eukaryota</taxon>
        <taxon>Metazoa</taxon>
        <taxon>Ecdysozoa</taxon>
        <taxon>Arthropoda</taxon>
        <taxon>Hexapoda</taxon>
        <taxon>Insecta</taxon>
        <taxon>Pterygota</taxon>
        <taxon>Neoptera</taxon>
        <taxon>Endopterygota</taxon>
        <taxon>Diptera</taxon>
        <taxon>Brachycera</taxon>
        <taxon>Muscomorpha</taxon>
        <taxon>Ephydroidea</taxon>
        <taxon>Drosophilidae</taxon>
        <taxon>Scaptodrosophila</taxon>
    </lineage>
</organism>
<dbReference type="GO" id="GO:0006309">
    <property type="term" value="P:apoptotic DNA fragmentation"/>
    <property type="evidence" value="ECO:0007669"/>
    <property type="project" value="TreeGrafter"/>
</dbReference>
<dbReference type="InterPro" id="IPR040255">
    <property type="entry name" value="Non-specific_endonuclease"/>
</dbReference>
<dbReference type="GO" id="GO:0003676">
    <property type="term" value="F:nucleic acid binding"/>
    <property type="evidence" value="ECO:0007669"/>
    <property type="project" value="InterPro"/>
</dbReference>
<proteinExistence type="inferred from homology"/>
<evidence type="ECO:0000256" key="1">
    <source>
        <dbReference type="ARBA" id="ARBA00010052"/>
    </source>
</evidence>
<dbReference type="InterPro" id="IPR044929">
    <property type="entry name" value="DNA/RNA_non-sp_Endonuclease_sf"/>
</dbReference>
<feature type="signal peptide" evidence="6">
    <location>
        <begin position="1"/>
        <end position="20"/>
    </location>
</feature>
<dbReference type="GO" id="GO:0005743">
    <property type="term" value="C:mitochondrial inner membrane"/>
    <property type="evidence" value="ECO:0007669"/>
    <property type="project" value="TreeGrafter"/>
</dbReference>
<reference evidence="9" key="1">
    <citation type="submission" date="2025-08" db="UniProtKB">
        <authorList>
            <consortium name="RefSeq"/>
        </authorList>
    </citation>
    <scope>IDENTIFICATION</scope>
    <source>
        <strain evidence="9">11010-0011.00</strain>
        <tissue evidence="9">Whole body</tissue>
    </source>
</reference>
<feature type="active site" description="Proton acceptor" evidence="4">
    <location>
        <position position="218"/>
    </location>
</feature>
<evidence type="ECO:0000313" key="8">
    <source>
        <dbReference type="Proteomes" id="UP000504634"/>
    </source>
</evidence>
<evidence type="ECO:0000256" key="2">
    <source>
        <dbReference type="ARBA" id="ARBA00022722"/>
    </source>
</evidence>
<keyword evidence="8" id="KW-1185">Reference proteome</keyword>